<dbReference type="InterPro" id="IPR015927">
    <property type="entry name" value="Peptidase_S24_S26A/B/C"/>
</dbReference>
<protein>
    <submittedName>
        <fullName evidence="5">XRE family transcriptional regulator</fullName>
    </submittedName>
</protein>
<dbReference type="PANTHER" id="PTHR40661:SF3">
    <property type="entry name" value="FELS-1 PROPHAGE TRANSCRIPTIONAL REGULATOR"/>
    <property type="match status" value="1"/>
</dbReference>
<accession>A0ABW8L801</accession>
<dbReference type="EMBL" id="JBJDPD010000001">
    <property type="protein sequence ID" value="MFK3999824.1"/>
    <property type="molecule type" value="Genomic_DNA"/>
</dbReference>
<dbReference type="InterPro" id="IPR010982">
    <property type="entry name" value="Lambda_DNA-bd_dom_sf"/>
</dbReference>
<evidence type="ECO:0000256" key="1">
    <source>
        <dbReference type="ARBA" id="ARBA00023015"/>
    </source>
</evidence>
<dbReference type="InterPro" id="IPR036286">
    <property type="entry name" value="LexA/Signal_pep-like_sf"/>
</dbReference>
<evidence type="ECO:0000313" key="6">
    <source>
        <dbReference type="Proteomes" id="UP001620234"/>
    </source>
</evidence>
<dbReference type="Proteomes" id="UP001620234">
    <property type="component" value="Unassembled WGS sequence"/>
</dbReference>
<dbReference type="SMART" id="SM00530">
    <property type="entry name" value="HTH_XRE"/>
    <property type="match status" value="1"/>
</dbReference>
<feature type="domain" description="HTH cro/C1-type" evidence="4">
    <location>
        <begin position="7"/>
        <end position="61"/>
    </location>
</feature>
<dbReference type="InterPro" id="IPR001387">
    <property type="entry name" value="Cro/C1-type_HTH"/>
</dbReference>
<gene>
    <name evidence="5" type="ORF">ACI2I3_00555</name>
</gene>
<keyword evidence="2" id="KW-0238">DNA-binding</keyword>
<comment type="caution">
    <text evidence="5">The sequence shown here is derived from an EMBL/GenBank/DDBJ whole genome shotgun (WGS) entry which is preliminary data.</text>
</comment>
<evidence type="ECO:0000256" key="2">
    <source>
        <dbReference type="ARBA" id="ARBA00023125"/>
    </source>
</evidence>
<proteinExistence type="predicted"/>
<evidence type="ECO:0000256" key="3">
    <source>
        <dbReference type="ARBA" id="ARBA00023163"/>
    </source>
</evidence>
<keyword evidence="3" id="KW-0804">Transcription</keyword>
<dbReference type="InterPro" id="IPR039418">
    <property type="entry name" value="LexA-like"/>
</dbReference>
<dbReference type="SUPFAM" id="SSF47413">
    <property type="entry name" value="lambda repressor-like DNA-binding domains"/>
    <property type="match status" value="1"/>
</dbReference>
<organism evidence="5 6">
    <name type="scientific">Psychrobacter namhaensis</name>
    <dbReference type="NCBI Taxonomy" id="292734"/>
    <lineage>
        <taxon>Bacteria</taxon>
        <taxon>Pseudomonadati</taxon>
        <taxon>Pseudomonadota</taxon>
        <taxon>Gammaproteobacteria</taxon>
        <taxon>Moraxellales</taxon>
        <taxon>Moraxellaceae</taxon>
        <taxon>Psychrobacter</taxon>
    </lineage>
</organism>
<evidence type="ECO:0000259" key="4">
    <source>
        <dbReference type="PROSITE" id="PS50943"/>
    </source>
</evidence>
<dbReference type="RefSeq" id="WP_404671669.1">
    <property type="nucleotide sequence ID" value="NZ_JBJDPD010000001.1"/>
</dbReference>
<sequence length="229" mass="25369">MELKDRLKRARKNAGLTQKDIEKNIPNMKQSTYSELERGLSKSTSRIVDLASLFKVNPEWLATGEGEMAASNKLSDYIVVGNENQKASNDDYVMIDQYDVAGSCGSGALIGDVTVKGGLAFKRDWINAMNVDSKNLATIYAQGDSMSPTIEDGQVLLVDKSAIQPQSTKIYIICIDGQLYIKRLVNLYDKWVMRSDNPDKSSYPDIEISADTMSEVDVQGRIVWQAGIL</sequence>
<reference evidence="5 6" key="1">
    <citation type="submission" date="2024-11" db="EMBL/GenBank/DDBJ databases">
        <title>The Natural Products Discovery Center: Release of the First 8490 Sequenced Strains for Exploring Actinobacteria Biosynthetic Diversity.</title>
        <authorList>
            <person name="Kalkreuter E."/>
            <person name="Kautsar S.A."/>
            <person name="Yang D."/>
            <person name="Bader C.D."/>
            <person name="Teijaro C.N."/>
            <person name="Fluegel L."/>
            <person name="Davis C.M."/>
            <person name="Simpson J.R."/>
            <person name="Lauterbach L."/>
            <person name="Steele A.D."/>
            <person name="Gui C."/>
            <person name="Meng S."/>
            <person name="Li G."/>
            <person name="Viehrig K."/>
            <person name="Ye F."/>
            <person name="Su P."/>
            <person name="Kiefer A.F."/>
            <person name="Nichols A."/>
            <person name="Cepeda A.J."/>
            <person name="Yan W."/>
            <person name="Fan B."/>
            <person name="Jiang Y."/>
            <person name="Adhikari A."/>
            <person name="Zheng C.-J."/>
            <person name="Schuster L."/>
            <person name="Cowan T.M."/>
            <person name="Smanski M.J."/>
            <person name="Chevrette M.G."/>
            <person name="De Carvalho L.P.S."/>
            <person name="Shen B."/>
        </authorList>
    </citation>
    <scope>NUCLEOTIDE SEQUENCE [LARGE SCALE GENOMIC DNA]</scope>
    <source>
        <strain evidence="5 6">NPDC077433</strain>
    </source>
</reference>
<dbReference type="Pfam" id="PF00717">
    <property type="entry name" value="Peptidase_S24"/>
    <property type="match status" value="1"/>
</dbReference>
<dbReference type="PANTHER" id="PTHR40661">
    <property type="match status" value="1"/>
</dbReference>
<dbReference type="CDD" id="cd06529">
    <property type="entry name" value="S24_LexA-like"/>
    <property type="match status" value="1"/>
</dbReference>
<name>A0ABW8L801_9GAMM</name>
<keyword evidence="1" id="KW-0805">Transcription regulation</keyword>
<dbReference type="SUPFAM" id="SSF51306">
    <property type="entry name" value="LexA/Signal peptidase"/>
    <property type="match status" value="1"/>
</dbReference>
<dbReference type="CDD" id="cd00093">
    <property type="entry name" value="HTH_XRE"/>
    <property type="match status" value="1"/>
</dbReference>
<dbReference type="Gene3D" id="1.10.260.40">
    <property type="entry name" value="lambda repressor-like DNA-binding domains"/>
    <property type="match status" value="1"/>
</dbReference>
<evidence type="ECO:0000313" key="5">
    <source>
        <dbReference type="EMBL" id="MFK3999824.1"/>
    </source>
</evidence>
<dbReference type="Pfam" id="PF01381">
    <property type="entry name" value="HTH_3"/>
    <property type="match status" value="1"/>
</dbReference>
<keyword evidence="6" id="KW-1185">Reference proteome</keyword>
<dbReference type="PROSITE" id="PS50943">
    <property type="entry name" value="HTH_CROC1"/>
    <property type="match status" value="1"/>
</dbReference>
<dbReference type="Gene3D" id="2.10.109.10">
    <property type="entry name" value="Umud Fragment, subunit A"/>
    <property type="match status" value="1"/>
</dbReference>